<sequence>MNDLETELKYTEPIEIKNELNVLKPIKSEFMDTTLVGNNIKLFDHGKRTTKLSITNSEMNLKTKDPFMKKISNDFFNTVSNSKFESKLALSELGNIKRCKQCSLLGMNHKDILECSKLQKRIGDGESVISETANNDKTAVSPRVRYIRLTNEPNLNLFLP</sequence>
<dbReference type="AlphaFoldDB" id="A0ABD2PBV8"/>
<gene>
    <name evidence="1" type="ORF">HHI36_002898</name>
</gene>
<accession>A0ABD2PBV8</accession>
<proteinExistence type="predicted"/>
<keyword evidence="2" id="KW-1185">Reference proteome</keyword>
<reference evidence="1 2" key="1">
    <citation type="journal article" date="2021" name="BMC Biol.">
        <title>Horizontally acquired antibacterial genes associated with adaptive radiation of ladybird beetles.</title>
        <authorList>
            <person name="Li H.S."/>
            <person name="Tang X.F."/>
            <person name="Huang Y.H."/>
            <person name="Xu Z.Y."/>
            <person name="Chen M.L."/>
            <person name="Du X.Y."/>
            <person name="Qiu B.Y."/>
            <person name="Chen P.T."/>
            <person name="Zhang W."/>
            <person name="Slipinski A."/>
            <person name="Escalona H.E."/>
            <person name="Waterhouse R.M."/>
            <person name="Zwick A."/>
            <person name="Pang H."/>
        </authorList>
    </citation>
    <scope>NUCLEOTIDE SEQUENCE [LARGE SCALE GENOMIC DNA]</scope>
    <source>
        <strain evidence="1">SYSU2018</strain>
    </source>
</reference>
<protein>
    <submittedName>
        <fullName evidence="1">Uncharacterized protein</fullName>
    </submittedName>
</protein>
<organism evidence="1 2">
    <name type="scientific">Cryptolaemus montrouzieri</name>
    <dbReference type="NCBI Taxonomy" id="559131"/>
    <lineage>
        <taxon>Eukaryota</taxon>
        <taxon>Metazoa</taxon>
        <taxon>Ecdysozoa</taxon>
        <taxon>Arthropoda</taxon>
        <taxon>Hexapoda</taxon>
        <taxon>Insecta</taxon>
        <taxon>Pterygota</taxon>
        <taxon>Neoptera</taxon>
        <taxon>Endopterygota</taxon>
        <taxon>Coleoptera</taxon>
        <taxon>Polyphaga</taxon>
        <taxon>Cucujiformia</taxon>
        <taxon>Coccinelloidea</taxon>
        <taxon>Coccinellidae</taxon>
        <taxon>Scymninae</taxon>
        <taxon>Scymnini</taxon>
        <taxon>Cryptolaemus</taxon>
    </lineage>
</organism>
<comment type="caution">
    <text evidence="1">The sequence shown here is derived from an EMBL/GenBank/DDBJ whole genome shotgun (WGS) entry which is preliminary data.</text>
</comment>
<name>A0ABD2PBV8_9CUCU</name>
<dbReference type="Proteomes" id="UP001516400">
    <property type="component" value="Unassembled WGS sequence"/>
</dbReference>
<dbReference type="EMBL" id="JABFTP020000185">
    <property type="protein sequence ID" value="KAL3288453.1"/>
    <property type="molecule type" value="Genomic_DNA"/>
</dbReference>
<evidence type="ECO:0000313" key="2">
    <source>
        <dbReference type="Proteomes" id="UP001516400"/>
    </source>
</evidence>
<evidence type="ECO:0000313" key="1">
    <source>
        <dbReference type="EMBL" id="KAL3288453.1"/>
    </source>
</evidence>